<dbReference type="Pfam" id="PF00107">
    <property type="entry name" value="ADH_zinc_N"/>
    <property type="match status" value="1"/>
</dbReference>
<comment type="catalytic activity">
    <reaction evidence="24">
        <text>13,14-dihydro-15-oxo-prostaglandin F1alpha + NADP(+) = 15-oxoprostaglandin F1alpha + NADPH + H(+)</text>
        <dbReference type="Rhea" id="RHEA:50592"/>
        <dbReference type="ChEBI" id="CHEBI:15378"/>
        <dbReference type="ChEBI" id="CHEBI:57783"/>
        <dbReference type="ChEBI" id="CHEBI:58349"/>
        <dbReference type="ChEBI" id="CHEBI:79072"/>
        <dbReference type="ChEBI" id="CHEBI:133411"/>
    </reaction>
    <physiologicalReaction direction="right-to-left" evidence="24">
        <dbReference type="Rhea" id="RHEA:50594"/>
    </physiologicalReaction>
</comment>
<comment type="catalytic activity">
    <reaction evidence="26">
        <text>nonan-2-one + NADP(+) = (3E)-nonen-2-one + NADPH + H(+)</text>
        <dbReference type="Rhea" id="RHEA:50616"/>
        <dbReference type="ChEBI" id="CHEBI:15378"/>
        <dbReference type="ChEBI" id="CHEBI:57783"/>
        <dbReference type="ChEBI" id="CHEBI:58349"/>
        <dbReference type="ChEBI" id="CHEBI:77927"/>
        <dbReference type="ChEBI" id="CHEBI:133457"/>
    </reaction>
    <physiologicalReaction direction="right-to-left" evidence="26">
        <dbReference type="Rhea" id="RHEA:50618"/>
    </physiologicalReaction>
</comment>
<comment type="subunit">
    <text evidence="3">Monomer or homodimer.</text>
</comment>
<dbReference type="GO" id="GO:0005737">
    <property type="term" value="C:cytoplasm"/>
    <property type="evidence" value="ECO:0007669"/>
    <property type="project" value="UniProtKB-SubCell"/>
</dbReference>
<dbReference type="AlphaFoldDB" id="A0A194PID5"/>
<feature type="domain" description="Enoyl reductase (ER)" evidence="35">
    <location>
        <begin position="15"/>
        <end position="332"/>
    </location>
</feature>
<comment type="catalytic activity">
    <reaction evidence="31">
        <text>(5S,12S)-dihydroxy-(6E,10E,12E,14Z)-eicosatetraenoate + NADP(+) = 12-oxo-(5S)-hydroxy-(6E,8E,10E,14Z)-eicosatetraenoate + NADPH + H(+)</text>
        <dbReference type="Rhea" id="RHEA:51212"/>
        <dbReference type="ChEBI" id="CHEBI:15378"/>
        <dbReference type="ChEBI" id="CHEBI:57783"/>
        <dbReference type="ChEBI" id="CHEBI:58349"/>
        <dbReference type="ChEBI" id="CHEBI:133974"/>
        <dbReference type="ChEBI" id="CHEBI:133975"/>
    </reaction>
    <physiologicalReaction direction="left-to-right" evidence="31">
        <dbReference type="Rhea" id="RHEA:51213"/>
    </physiologicalReaction>
</comment>
<evidence type="ECO:0000256" key="29">
    <source>
        <dbReference type="ARBA" id="ARBA00048591"/>
    </source>
</evidence>
<evidence type="ECO:0000256" key="22">
    <source>
        <dbReference type="ARBA" id="ARBA00047742"/>
    </source>
</evidence>
<evidence type="ECO:0000256" key="32">
    <source>
        <dbReference type="ARBA" id="ARBA00049070"/>
    </source>
</evidence>
<evidence type="ECO:0000256" key="17">
    <source>
        <dbReference type="ARBA" id="ARBA00032255"/>
    </source>
</evidence>
<evidence type="ECO:0000256" key="4">
    <source>
        <dbReference type="ARBA" id="ARBA00011981"/>
    </source>
</evidence>
<comment type="catalytic activity">
    <reaction evidence="25">
        <text>dodecanal + NADP(+) = (2E)-dodecenal + NADPH + H(+)</text>
        <dbReference type="Rhea" id="RHEA:50784"/>
        <dbReference type="ChEBI" id="CHEBI:15378"/>
        <dbReference type="ChEBI" id="CHEBI:27836"/>
        <dbReference type="ChEBI" id="CHEBI:57783"/>
        <dbReference type="ChEBI" id="CHEBI:58349"/>
        <dbReference type="ChEBI" id="CHEBI:133741"/>
    </reaction>
    <physiologicalReaction direction="right-to-left" evidence="25">
        <dbReference type="Rhea" id="RHEA:50786"/>
    </physiologicalReaction>
</comment>
<evidence type="ECO:0000259" key="35">
    <source>
        <dbReference type="SMART" id="SM00829"/>
    </source>
</evidence>
<comment type="catalytic activity">
    <reaction evidence="32">
        <text>13,14-dihydro-15-oxo-prostaglandin E1 + NADP(+) = 15-oxoprostaglandin E1 + NADPH + H(+)</text>
        <dbReference type="Rhea" id="RHEA:50584"/>
        <dbReference type="ChEBI" id="CHEBI:15378"/>
        <dbReference type="ChEBI" id="CHEBI:57401"/>
        <dbReference type="ChEBI" id="CHEBI:57783"/>
        <dbReference type="ChEBI" id="CHEBI:58349"/>
        <dbReference type="ChEBI" id="CHEBI:133408"/>
    </reaction>
    <physiologicalReaction direction="right-to-left" evidence="32">
        <dbReference type="Rhea" id="RHEA:50586"/>
    </physiologicalReaction>
</comment>
<evidence type="ECO:0000256" key="23">
    <source>
        <dbReference type="ARBA" id="ARBA00047871"/>
    </source>
</evidence>
<dbReference type="SUPFAM" id="SSF50129">
    <property type="entry name" value="GroES-like"/>
    <property type="match status" value="1"/>
</dbReference>
<evidence type="ECO:0000256" key="3">
    <source>
        <dbReference type="ARBA" id="ARBA00011852"/>
    </source>
</evidence>
<evidence type="ECO:0000256" key="5">
    <source>
        <dbReference type="ARBA" id="ARBA00012410"/>
    </source>
</evidence>
<dbReference type="GO" id="GO:0047522">
    <property type="term" value="F:15-oxoprostaglandin 13-reductase [NAD(P)+] activity"/>
    <property type="evidence" value="ECO:0007669"/>
    <property type="project" value="UniProtKB-EC"/>
</dbReference>
<dbReference type="Proteomes" id="UP000053268">
    <property type="component" value="Unassembled WGS sequence"/>
</dbReference>
<dbReference type="GO" id="GO:0006693">
    <property type="term" value="P:prostaglandin metabolic process"/>
    <property type="evidence" value="ECO:0007669"/>
    <property type="project" value="UniProtKB-KW"/>
</dbReference>
<proteinExistence type="inferred from homology"/>
<keyword evidence="37" id="KW-1185">Reference proteome</keyword>
<evidence type="ECO:0000256" key="33">
    <source>
        <dbReference type="ARBA" id="ARBA00049179"/>
    </source>
</evidence>
<evidence type="ECO:0000256" key="12">
    <source>
        <dbReference type="ARBA" id="ARBA00022990"/>
    </source>
</evidence>
<dbReference type="InterPro" id="IPR020843">
    <property type="entry name" value="ER"/>
</dbReference>
<comment type="catalytic activity">
    <reaction evidence="30">
        <text>6-trans-leukotriene B4 + NADP(+) = 12-oxo-(5S)-hydroxy-(6E,8E,10E,14Z)-eicosatetraenoate + NADPH + H(+)</text>
        <dbReference type="Rhea" id="RHEA:51204"/>
        <dbReference type="ChEBI" id="CHEBI:15378"/>
        <dbReference type="ChEBI" id="CHEBI:57783"/>
        <dbReference type="ChEBI" id="CHEBI:58349"/>
        <dbReference type="ChEBI" id="CHEBI:90723"/>
        <dbReference type="ChEBI" id="CHEBI:133974"/>
    </reaction>
    <physiologicalReaction direction="left-to-right" evidence="30">
        <dbReference type="Rhea" id="RHEA:51205"/>
    </physiologicalReaction>
</comment>
<evidence type="ECO:0000256" key="1">
    <source>
        <dbReference type="ARBA" id="ARBA00004496"/>
    </source>
</evidence>
<dbReference type="STRING" id="66420.A0A194PID5"/>
<comment type="catalytic activity">
    <reaction evidence="34">
        <text>hexanal + NADP(+) = (E)-hex-2-enal + NADPH + H(+)</text>
        <dbReference type="Rhea" id="RHEA:50776"/>
        <dbReference type="ChEBI" id="CHEBI:15378"/>
        <dbReference type="ChEBI" id="CHEBI:28913"/>
        <dbReference type="ChEBI" id="CHEBI:57783"/>
        <dbReference type="ChEBI" id="CHEBI:58349"/>
        <dbReference type="ChEBI" id="CHEBI:88528"/>
    </reaction>
    <physiologicalReaction direction="right-to-left" evidence="34">
        <dbReference type="Rhea" id="RHEA:50778"/>
    </physiologicalReaction>
</comment>
<dbReference type="EC" id="1.3.1.48" evidence="4"/>
<comment type="catalytic activity">
    <reaction evidence="20">
        <text>octanal + NADP(+) = (2E)-octenal + NADPH + H(+)</text>
        <dbReference type="Rhea" id="RHEA:50780"/>
        <dbReference type="ChEBI" id="CHEBI:15378"/>
        <dbReference type="ChEBI" id="CHEBI:17935"/>
        <dbReference type="ChEBI" id="CHEBI:57783"/>
        <dbReference type="ChEBI" id="CHEBI:58349"/>
        <dbReference type="ChEBI" id="CHEBI:61748"/>
    </reaction>
    <physiologicalReaction direction="right-to-left" evidence="20">
        <dbReference type="Rhea" id="RHEA:50782"/>
    </physiologicalReaction>
</comment>
<evidence type="ECO:0000256" key="13">
    <source>
        <dbReference type="ARBA" id="ARBA00023002"/>
    </source>
</evidence>
<keyword evidence="7" id="KW-0963">Cytoplasm</keyword>
<dbReference type="InterPro" id="IPR036291">
    <property type="entry name" value="NAD(P)-bd_dom_sf"/>
</dbReference>
<dbReference type="SUPFAM" id="SSF51735">
    <property type="entry name" value="NAD(P)-binding Rossmann-fold domains"/>
    <property type="match status" value="1"/>
</dbReference>
<evidence type="ECO:0000256" key="31">
    <source>
        <dbReference type="ARBA" id="ARBA00049068"/>
    </source>
</evidence>
<dbReference type="SMART" id="SM00829">
    <property type="entry name" value="PKS_ER"/>
    <property type="match status" value="1"/>
</dbReference>
<dbReference type="Gene3D" id="3.90.180.10">
    <property type="entry name" value="Medium-chain alcohol dehydrogenases, catalytic domain"/>
    <property type="match status" value="1"/>
</dbReference>
<evidence type="ECO:0000256" key="16">
    <source>
        <dbReference type="ARBA" id="ARBA00031851"/>
    </source>
</evidence>
<evidence type="ECO:0000256" key="19">
    <source>
        <dbReference type="ARBA" id="ARBA00033119"/>
    </source>
</evidence>
<dbReference type="Gene3D" id="3.40.50.720">
    <property type="entry name" value="NAD(P)-binding Rossmann-like Domain"/>
    <property type="match status" value="1"/>
</dbReference>
<evidence type="ECO:0000256" key="15">
    <source>
        <dbReference type="ARBA" id="ARBA00023278"/>
    </source>
</evidence>
<keyword evidence="11" id="KW-0521">NADP</keyword>
<dbReference type="InterPro" id="IPR045010">
    <property type="entry name" value="MDR_fam"/>
</dbReference>
<evidence type="ECO:0000256" key="9">
    <source>
        <dbReference type="ARBA" id="ARBA00022553"/>
    </source>
</evidence>
<protein>
    <recommendedName>
        <fullName evidence="6">Prostaglandin reductase 1</fullName>
        <ecNumber evidence="4">1.3.1.48</ecNumber>
        <ecNumber evidence="5">1.3.1.74</ecNumber>
    </recommendedName>
    <alternativeName>
        <fullName evidence="19">15-oxoprostaglandin 13-reductase</fullName>
    </alternativeName>
    <alternativeName>
        <fullName evidence="17">Dithiolethione-inducible gene 1 protein</fullName>
    </alternativeName>
    <alternativeName>
        <fullName evidence="16">Leukotriene B4 12-hydroxydehydrogenase</fullName>
    </alternativeName>
    <alternativeName>
        <fullName evidence="18">NAD(P)H-dependent alkenal/one oxidoreductase</fullName>
    </alternativeName>
</protein>
<evidence type="ECO:0000256" key="27">
    <source>
        <dbReference type="ARBA" id="ARBA00048290"/>
    </source>
</evidence>
<comment type="catalytic activity">
    <reaction evidence="23">
        <text>leukotriene B4 + NADP(+) = 12-oxo-leukotriene B4 + NADPH + H(+)</text>
        <dbReference type="Rhea" id="RHEA:50608"/>
        <dbReference type="ChEBI" id="CHEBI:15378"/>
        <dbReference type="ChEBI" id="CHEBI:57461"/>
        <dbReference type="ChEBI" id="CHEBI:57783"/>
        <dbReference type="ChEBI" id="CHEBI:58349"/>
        <dbReference type="ChEBI" id="CHEBI:133309"/>
    </reaction>
    <physiologicalReaction direction="left-to-right" evidence="23">
        <dbReference type="Rhea" id="RHEA:50609"/>
    </physiologicalReaction>
</comment>
<dbReference type="InterPro" id="IPR011032">
    <property type="entry name" value="GroES-like_sf"/>
</dbReference>
<evidence type="ECO:0000256" key="26">
    <source>
        <dbReference type="ARBA" id="ARBA00048066"/>
    </source>
</evidence>
<keyword evidence="14" id="KW-0443">Lipid metabolism</keyword>
<accession>A0A194PID5</accession>
<evidence type="ECO:0000256" key="24">
    <source>
        <dbReference type="ARBA" id="ARBA00047878"/>
    </source>
</evidence>
<comment type="catalytic activity">
    <reaction evidence="21">
        <text>decanal + NADP(+) = (2E)-decenal + NADPH + H(+)</text>
        <dbReference type="Rhea" id="RHEA:50612"/>
        <dbReference type="ChEBI" id="CHEBI:15378"/>
        <dbReference type="ChEBI" id="CHEBI:31457"/>
        <dbReference type="ChEBI" id="CHEBI:57783"/>
        <dbReference type="ChEBI" id="CHEBI:58349"/>
        <dbReference type="ChEBI" id="CHEBI:133455"/>
    </reaction>
    <physiologicalReaction direction="right-to-left" evidence="21">
        <dbReference type="Rhea" id="RHEA:50614"/>
    </physiologicalReaction>
</comment>
<dbReference type="PANTHER" id="PTHR43205:SF7">
    <property type="entry name" value="PROSTAGLANDIN REDUCTASE 1"/>
    <property type="match status" value="1"/>
</dbReference>
<keyword evidence="12" id="KW-0007">Acetylation</keyword>
<dbReference type="CDD" id="cd08294">
    <property type="entry name" value="leukotriene_B4_DH_like"/>
    <property type="match status" value="1"/>
</dbReference>
<evidence type="ECO:0000256" key="18">
    <source>
        <dbReference type="ARBA" id="ARBA00032297"/>
    </source>
</evidence>
<dbReference type="FunFam" id="3.40.50.720:FF:000121">
    <property type="entry name" value="Prostaglandin reductase 2"/>
    <property type="match status" value="1"/>
</dbReference>
<evidence type="ECO:0000256" key="10">
    <source>
        <dbReference type="ARBA" id="ARBA00022832"/>
    </source>
</evidence>
<reference evidence="36 37" key="1">
    <citation type="journal article" date="2015" name="Nat. Commun.">
        <title>Outbred genome sequencing and CRISPR/Cas9 gene editing in butterflies.</title>
        <authorList>
            <person name="Li X."/>
            <person name="Fan D."/>
            <person name="Zhang W."/>
            <person name="Liu G."/>
            <person name="Zhang L."/>
            <person name="Zhao L."/>
            <person name="Fang X."/>
            <person name="Chen L."/>
            <person name="Dong Y."/>
            <person name="Chen Y."/>
            <person name="Ding Y."/>
            <person name="Zhao R."/>
            <person name="Feng M."/>
            <person name="Zhu Y."/>
            <person name="Feng Y."/>
            <person name="Jiang X."/>
            <person name="Zhu D."/>
            <person name="Xiang H."/>
            <person name="Feng X."/>
            <person name="Li S."/>
            <person name="Wang J."/>
            <person name="Zhang G."/>
            <person name="Kronforst M.R."/>
            <person name="Wang W."/>
        </authorList>
    </citation>
    <scope>NUCLEOTIDE SEQUENCE [LARGE SCALE GENOMIC DNA]</scope>
    <source>
        <strain evidence="36">Ya'a_city_454_Px</strain>
        <tissue evidence="36">Whole body</tissue>
    </source>
</reference>
<sequence length="334" mass="36372">MVKARKYVVKNYFKGVPKREDFEIVEYDLPPLKDGEILIKTEWISVDPYQRAYNKLSKIPYDQFGLQVGVVKESRNPKFPVGTKVVSHKGWCDYTIAKDGVQASPLDHLYILPDFKGLSPSLAVGALGLIGLTAYAGFLEICKPKAGETVVVTGAAGAVGSLVGQIAKIKGCKVIGFAGSDDKVEWLEKELGFDKALNYKTVDVAKALKEAAPKGVDCYFDNVGGEISSIIINQMNKFGRVSVCGSISSYNEEGSMPKATILQPAIISQNLMIQGFLVSEWRDLMPKVVPELVDWIKSGQLKAAEHVTEGFDNIFNAFVGMLAGENKGKAVVKV</sequence>
<keyword evidence="9" id="KW-0597">Phosphoprotein</keyword>
<dbReference type="InterPro" id="IPR041694">
    <property type="entry name" value="ADH_N_2"/>
</dbReference>
<dbReference type="InterPro" id="IPR013149">
    <property type="entry name" value="ADH-like_C"/>
</dbReference>
<evidence type="ECO:0000256" key="11">
    <source>
        <dbReference type="ARBA" id="ARBA00022857"/>
    </source>
</evidence>
<comment type="catalytic activity">
    <reaction evidence="29">
        <text>20-hydroxy-leukotriene B4 + NADP(+) = 12-oxo-20-hydroxy-leukotriene B4 + NADPH + H(+)</text>
        <dbReference type="Rhea" id="RHEA:51208"/>
        <dbReference type="ChEBI" id="CHEBI:15378"/>
        <dbReference type="ChEBI" id="CHEBI:57460"/>
        <dbReference type="ChEBI" id="CHEBI:57783"/>
        <dbReference type="ChEBI" id="CHEBI:58349"/>
        <dbReference type="ChEBI" id="CHEBI:133346"/>
    </reaction>
    <physiologicalReaction direction="left-to-right" evidence="29">
        <dbReference type="Rhea" id="RHEA:51209"/>
    </physiologicalReaction>
</comment>
<name>A0A194PID5_PAPXU</name>
<comment type="similarity">
    <text evidence="2">Belongs to the NADP-dependent oxidoreductase L4BD family.</text>
</comment>
<comment type="catalytic activity">
    <reaction evidence="28">
        <text>4-hydroxynonanal + NADP(+) = (E)-4-hydroxynon-2-enal + NADPH + H(+)</text>
        <dbReference type="Rhea" id="RHEA:64736"/>
        <dbReference type="ChEBI" id="CHEBI:15378"/>
        <dbReference type="ChEBI" id="CHEBI:57783"/>
        <dbReference type="ChEBI" id="CHEBI:58349"/>
        <dbReference type="ChEBI" id="CHEBI:58968"/>
        <dbReference type="ChEBI" id="CHEBI:156112"/>
    </reaction>
    <physiologicalReaction direction="right-to-left" evidence="28">
        <dbReference type="Rhea" id="RHEA:64738"/>
    </physiologicalReaction>
</comment>
<comment type="catalytic activity">
    <reaction evidence="22">
        <text>pentan-2-one + NADP(+) = (E)-pent-3-en-2-one + NADPH + H(+)</text>
        <dbReference type="Rhea" id="RHEA:50788"/>
        <dbReference type="ChEBI" id="CHEBI:15378"/>
        <dbReference type="ChEBI" id="CHEBI:16472"/>
        <dbReference type="ChEBI" id="CHEBI:57783"/>
        <dbReference type="ChEBI" id="CHEBI:58349"/>
        <dbReference type="ChEBI" id="CHEBI:145276"/>
    </reaction>
    <physiologicalReaction direction="right-to-left" evidence="22">
        <dbReference type="Rhea" id="RHEA:50790"/>
    </physiologicalReaction>
</comment>
<evidence type="ECO:0000313" key="37">
    <source>
        <dbReference type="Proteomes" id="UP000053268"/>
    </source>
</evidence>
<evidence type="ECO:0000256" key="7">
    <source>
        <dbReference type="ARBA" id="ARBA00022490"/>
    </source>
</evidence>
<evidence type="ECO:0000256" key="30">
    <source>
        <dbReference type="ARBA" id="ARBA00048953"/>
    </source>
</evidence>
<evidence type="ECO:0000256" key="2">
    <source>
        <dbReference type="ARBA" id="ARBA00010460"/>
    </source>
</evidence>
<gene>
    <name evidence="36" type="ORF">RR46_14298</name>
</gene>
<dbReference type="EC" id="1.3.1.74" evidence="5"/>
<organism evidence="36 37">
    <name type="scientific">Papilio xuthus</name>
    <name type="common">Asian swallowtail butterfly</name>
    <dbReference type="NCBI Taxonomy" id="66420"/>
    <lineage>
        <taxon>Eukaryota</taxon>
        <taxon>Metazoa</taxon>
        <taxon>Ecdysozoa</taxon>
        <taxon>Arthropoda</taxon>
        <taxon>Hexapoda</taxon>
        <taxon>Insecta</taxon>
        <taxon>Pterygota</taxon>
        <taxon>Neoptera</taxon>
        <taxon>Endopterygota</taxon>
        <taxon>Lepidoptera</taxon>
        <taxon>Glossata</taxon>
        <taxon>Ditrysia</taxon>
        <taxon>Papilionoidea</taxon>
        <taxon>Papilionidae</taxon>
        <taxon>Papilioninae</taxon>
        <taxon>Papilio</taxon>
    </lineage>
</organism>
<evidence type="ECO:0000313" key="36">
    <source>
        <dbReference type="EMBL" id="KPI93077.1"/>
    </source>
</evidence>
<dbReference type="GO" id="GO:0032440">
    <property type="term" value="F:2-alkenal reductase [NAD(P)H] activity"/>
    <property type="evidence" value="ECO:0007669"/>
    <property type="project" value="UniProtKB-EC"/>
</dbReference>
<dbReference type="PANTHER" id="PTHR43205">
    <property type="entry name" value="PROSTAGLANDIN REDUCTASE"/>
    <property type="match status" value="1"/>
</dbReference>
<dbReference type="InterPro" id="IPR014190">
    <property type="entry name" value="PTGR1"/>
</dbReference>
<evidence type="ECO:0000256" key="14">
    <source>
        <dbReference type="ARBA" id="ARBA00023098"/>
    </source>
</evidence>
<keyword evidence="13" id="KW-0560">Oxidoreductase</keyword>
<keyword evidence="8" id="KW-0644">Prostaglandin metabolism</keyword>
<dbReference type="Pfam" id="PF16884">
    <property type="entry name" value="ADH_N_2"/>
    <property type="match status" value="1"/>
</dbReference>
<evidence type="ECO:0000256" key="28">
    <source>
        <dbReference type="ARBA" id="ARBA00048387"/>
    </source>
</evidence>
<evidence type="ECO:0000256" key="34">
    <source>
        <dbReference type="ARBA" id="ARBA00049368"/>
    </source>
</evidence>
<evidence type="ECO:0000256" key="21">
    <source>
        <dbReference type="ARBA" id="ARBA00047617"/>
    </source>
</evidence>
<comment type="subcellular location">
    <subcellularLocation>
        <location evidence="1">Cytoplasm</location>
    </subcellularLocation>
</comment>
<evidence type="ECO:0000256" key="8">
    <source>
        <dbReference type="ARBA" id="ARBA00022501"/>
    </source>
</evidence>
<evidence type="ECO:0000256" key="6">
    <source>
        <dbReference type="ARBA" id="ARBA00020651"/>
    </source>
</evidence>
<evidence type="ECO:0000256" key="25">
    <source>
        <dbReference type="ARBA" id="ARBA00047903"/>
    </source>
</evidence>
<evidence type="ECO:0000256" key="20">
    <source>
        <dbReference type="ARBA" id="ARBA00047461"/>
    </source>
</evidence>
<comment type="catalytic activity">
    <reaction evidence="27">
        <text>13,14-dihydro-15-oxo-PGF2alpha + NADP(+) = 15-oxoprostaglandin F2alpha + NADPH + H(+)</text>
        <dbReference type="Rhea" id="RHEA:50588"/>
        <dbReference type="ChEBI" id="CHEBI:15378"/>
        <dbReference type="ChEBI" id="CHEBI:57783"/>
        <dbReference type="ChEBI" id="CHEBI:58349"/>
        <dbReference type="ChEBI" id="CHEBI:133374"/>
        <dbReference type="ChEBI" id="CHEBI:133409"/>
    </reaction>
    <physiologicalReaction direction="right-to-left" evidence="27">
        <dbReference type="Rhea" id="RHEA:50590"/>
    </physiologicalReaction>
</comment>
<dbReference type="EMBL" id="KQ459603">
    <property type="protein sequence ID" value="KPI93077.1"/>
    <property type="molecule type" value="Genomic_DNA"/>
</dbReference>
<comment type="catalytic activity">
    <reaction evidence="33">
        <text>an n-alkanal + NADP(+) = an alk-2-enal + NADPH + H(+)</text>
        <dbReference type="Rhea" id="RHEA:13737"/>
        <dbReference type="ChEBI" id="CHEBI:12834"/>
        <dbReference type="ChEBI" id="CHEBI:13757"/>
        <dbReference type="ChEBI" id="CHEBI:15378"/>
        <dbReference type="ChEBI" id="CHEBI:57783"/>
        <dbReference type="ChEBI" id="CHEBI:58349"/>
        <dbReference type="EC" id="1.3.1.74"/>
    </reaction>
    <physiologicalReaction direction="right-to-left" evidence="33">
        <dbReference type="Rhea" id="RHEA:13739"/>
    </physiologicalReaction>
</comment>
<keyword evidence="10" id="KW-0276">Fatty acid metabolism</keyword>
<keyword evidence="15" id="KW-0379">Hydroxylation</keyword>